<dbReference type="InterPro" id="IPR022324">
    <property type="entry name" value="Bacilysin_exporter_BacE_put"/>
</dbReference>
<dbReference type="RefSeq" id="WP_095133823.1">
    <property type="nucleotide sequence ID" value="NZ_NIBG01000009.1"/>
</dbReference>
<name>A0A267MJX4_9FIRM</name>
<dbReference type="InterPro" id="IPR020846">
    <property type="entry name" value="MFS_dom"/>
</dbReference>
<dbReference type="InterPro" id="IPR011701">
    <property type="entry name" value="MFS"/>
</dbReference>
<keyword evidence="2" id="KW-0813">Transport</keyword>
<dbReference type="PROSITE" id="PS50850">
    <property type="entry name" value="MFS"/>
    <property type="match status" value="1"/>
</dbReference>
<feature type="transmembrane region" description="Helical" evidence="7">
    <location>
        <begin position="221"/>
        <end position="246"/>
    </location>
</feature>
<evidence type="ECO:0000313" key="10">
    <source>
        <dbReference type="Proteomes" id="UP000216024"/>
    </source>
</evidence>
<evidence type="ECO:0000256" key="2">
    <source>
        <dbReference type="ARBA" id="ARBA00022448"/>
    </source>
</evidence>
<dbReference type="GO" id="GO:0005886">
    <property type="term" value="C:plasma membrane"/>
    <property type="evidence" value="ECO:0007669"/>
    <property type="project" value="UniProtKB-SubCell"/>
</dbReference>
<feature type="transmembrane region" description="Helical" evidence="7">
    <location>
        <begin position="320"/>
        <end position="344"/>
    </location>
</feature>
<feature type="transmembrane region" description="Helical" evidence="7">
    <location>
        <begin position="98"/>
        <end position="123"/>
    </location>
</feature>
<feature type="transmembrane region" description="Helical" evidence="7">
    <location>
        <begin position="356"/>
        <end position="379"/>
    </location>
</feature>
<evidence type="ECO:0000256" key="3">
    <source>
        <dbReference type="ARBA" id="ARBA00022475"/>
    </source>
</evidence>
<feature type="transmembrane region" description="Helical" evidence="7">
    <location>
        <begin position="258"/>
        <end position="277"/>
    </location>
</feature>
<feature type="transmembrane region" description="Helical" evidence="7">
    <location>
        <begin position="41"/>
        <end position="62"/>
    </location>
</feature>
<evidence type="ECO:0000256" key="1">
    <source>
        <dbReference type="ARBA" id="ARBA00004651"/>
    </source>
</evidence>
<dbReference type="Pfam" id="PF07690">
    <property type="entry name" value="MFS_1"/>
    <property type="match status" value="1"/>
</dbReference>
<feature type="domain" description="Major facilitator superfamily (MFS) profile" evidence="8">
    <location>
        <begin position="8"/>
        <end position="409"/>
    </location>
</feature>
<keyword evidence="10" id="KW-1185">Reference proteome</keyword>
<dbReference type="Proteomes" id="UP000216024">
    <property type="component" value="Unassembled WGS sequence"/>
</dbReference>
<proteinExistence type="predicted"/>
<dbReference type="SUPFAM" id="SSF103473">
    <property type="entry name" value="MFS general substrate transporter"/>
    <property type="match status" value="1"/>
</dbReference>
<evidence type="ECO:0000256" key="6">
    <source>
        <dbReference type="ARBA" id="ARBA00023136"/>
    </source>
</evidence>
<evidence type="ECO:0000256" key="4">
    <source>
        <dbReference type="ARBA" id="ARBA00022692"/>
    </source>
</evidence>
<dbReference type="GO" id="GO:0022857">
    <property type="term" value="F:transmembrane transporter activity"/>
    <property type="evidence" value="ECO:0007669"/>
    <property type="project" value="InterPro"/>
</dbReference>
<reference evidence="9 10" key="1">
    <citation type="submission" date="2017-06" db="EMBL/GenBank/DDBJ databases">
        <title>Draft genome sequence of anaerobic fermentative bacterium Anaeromicrobium sediminis DY2726D isolated from West Pacific Ocean sediments.</title>
        <authorList>
            <person name="Zeng X."/>
        </authorList>
    </citation>
    <scope>NUCLEOTIDE SEQUENCE [LARGE SCALE GENOMIC DNA]</scope>
    <source>
        <strain evidence="9 10">DY2726D</strain>
    </source>
</reference>
<evidence type="ECO:0000256" key="7">
    <source>
        <dbReference type="SAM" id="Phobius"/>
    </source>
</evidence>
<dbReference type="Gene3D" id="1.20.1250.20">
    <property type="entry name" value="MFS general substrate transporter like domains"/>
    <property type="match status" value="1"/>
</dbReference>
<protein>
    <submittedName>
        <fullName evidence="9">MFS transporter</fullName>
    </submittedName>
</protein>
<feature type="transmembrane region" description="Helical" evidence="7">
    <location>
        <begin position="385"/>
        <end position="403"/>
    </location>
</feature>
<keyword evidence="3" id="KW-1003">Cell membrane</keyword>
<evidence type="ECO:0000259" key="8">
    <source>
        <dbReference type="PROSITE" id="PS50850"/>
    </source>
</evidence>
<keyword evidence="6 7" id="KW-0472">Membrane</keyword>
<keyword evidence="5 7" id="KW-1133">Transmembrane helix</keyword>
<organism evidence="9 10">
    <name type="scientific">Anaeromicrobium sediminis</name>
    <dbReference type="NCBI Taxonomy" id="1478221"/>
    <lineage>
        <taxon>Bacteria</taxon>
        <taxon>Bacillati</taxon>
        <taxon>Bacillota</taxon>
        <taxon>Clostridia</taxon>
        <taxon>Peptostreptococcales</taxon>
        <taxon>Thermotaleaceae</taxon>
        <taxon>Anaeromicrobium</taxon>
    </lineage>
</organism>
<feature type="transmembrane region" description="Helical" evidence="7">
    <location>
        <begin position="7"/>
        <end position="35"/>
    </location>
</feature>
<gene>
    <name evidence="9" type="ORF">CCE28_11275</name>
</gene>
<dbReference type="PANTHER" id="PTHR43266">
    <property type="entry name" value="MACROLIDE-EFFLUX PROTEIN"/>
    <property type="match status" value="1"/>
</dbReference>
<dbReference type="OrthoDB" id="9775268at2"/>
<feature type="transmembrane region" description="Helical" evidence="7">
    <location>
        <begin position="74"/>
        <end position="92"/>
    </location>
</feature>
<dbReference type="PRINTS" id="PR01988">
    <property type="entry name" value="EXPORTERBACE"/>
</dbReference>
<dbReference type="EMBL" id="NIBG01000009">
    <property type="protein sequence ID" value="PAB59093.1"/>
    <property type="molecule type" value="Genomic_DNA"/>
</dbReference>
<evidence type="ECO:0000256" key="5">
    <source>
        <dbReference type="ARBA" id="ARBA00022989"/>
    </source>
</evidence>
<feature type="transmembrane region" description="Helical" evidence="7">
    <location>
        <begin position="289"/>
        <end position="308"/>
    </location>
</feature>
<keyword evidence="4 7" id="KW-0812">Transmembrane</keyword>
<comment type="caution">
    <text evidence="9">The sequence shown here is derived from an EMBL/GenBank/DDBJ whole genome shotgun (WGS) entry which is preliminary data.</text>
</comment>
<accession>A0A267MJX4</accession>
<feature type="transmembrane region" description="Helical" evidence="7">
    <location>
        <begin position="143"/>
        <end position="163"/>
    </location>
</feature>
<dbReference type="InterPro" id="IPR036259">
    <property type="entry name" value="MFS_trans_sf"/>
</dbReference>
<evidence type="ECO:0000313" key="9">
    <source>
        <dbReference type="EMBL" id="PAB59093.1"/>
    </source>
</evidence>
<comment type="subcellular location">
    <subcellularLocation>
        <location evidence="1">Cell membrane</location>
        <topology evidence="1">Multi-pass membrane protein</topology>
    </subcellularLocation>
</comment>
<sequence length="417" mass="46830">MKSKEYFNFIFFSLGKFISIFGTAIYTFAIGLYVLKLTGSGLNFATTLVLGIIPIIVFNPIGGVMADRFNKKNIVIFMDILNGILFLCLYFISRVYGLNLIMIYISTFLTRTFTTIFATSFEVAIPNIVSDKKLVNINSASKIIDSLSSIMGPLIGGIVFAFMDIHMFILLNGISFILSALCEMLIDFRYNYVNKIEEKKDISLTKDMKEAFMYIKSEKNIINVFGLFIAINFFISVAITVPLPFIINNVLKLPSKSFGIIEGSFSMGVIIGAIFVYKIMEKFEYKEILMIMSISLSINMILVGIPVIRQVQLSGIFYLIYYTTIMILFGVTISFIDIPFICMTQKYIPDEIRGRVLSIVISVGKVIAPIGLILSGILLNKIQPYVLPIGGGLLLLTFNLVILNKSKIKYEVRTHKS</sequence>
<dbReference type="CDD" id="cd06173">
    <property type="entry name" value="MFS_MefA_like"/>
    <property type="match status" value="1"/>
</dbReference>
<dbReference type="AlphaFoldDB" id="A0A267MJX4"/>
<dbReference type="PANTHER" id="PTHR43266:SF9">
    <property type="entry name" value="PERMEASE, MAJOR FACILITATOR SUPERFAMILY-RELATED"/>
    <property type="match status" value="1"/>
</dbReference>
<feature type="transmembrane region" description="Helical" evidence="7">
    <location>
        <begin position="169"/>
        <end position="190"/>
    </location>
</feature>